<dbReference type="SMART" id="SM00213">
    <property type="entry name" value="UBQ"/>
    <property type="match status" value="1"/>
</dbReference>
<gene>
    <name evidence="4" type="ORF">DFQ27_005119</name>
</gene>
<dbReference type="PROSITE" id="PS50053">
    <property type="entry name" value="UBIQUITIN_2"/>
    <property type="match status" value="1"/>
</dbReference>
<dbReference type="AlphaFoldDB" id="A0A9P6UBA8"/>
<proteinExistence type="predicted"/>
<accession>A0A9P6UBA8</accession>
<dbReference type="SUPFAM" id="SSF54236">
    <property type="entry name" value="Ubiquitin-like"/>
    <property type="match status" value="2"/>
</dbReference>
<dbReference type="InterPro" id="IPR019956">
    <property type="entry name" value="Ubiquitin_dom"/>
</dbReference>
<dbReference type="PANTHER" id="PTHR10666">
    <property type="entry name" value="UBIQUITIN"/>
    <property type="match status" value="1"/>
</dbReference>
<evidence type="ECO:0000313" key="4">
    <source>
        <dbReference type="EMBL" id="KAG0269013.1"/>
    </source>
</evidence>
<dbReference type="InterPro" id="IPR001841">
    <property type="entry name" value="Znf_RING"/>
</dbReference>
<keyword evidence="1" id="KW-0863">Zinc-finger</keyword>
<dbReference type="OrthoDB" id="428577at2759"/>
<dbReference type="InterPro" id="IPR029071">
    <property type="entry name" value="Ubiquitin-like_domsf"/>
</dbReference>
<keyword evidence="1" id="KW-0862">Zinc</keyword>
<dbReference type="EMBL" id="JAAAJB010000036">
    <property type="protein sequence ID" value="KAG0269013.1"/>
    <property type="molecule type" value="Genomic_DNA"/>
</dbReference>
<name>A0A9P6UBA8_9FUNG</name>
<dbReference type="InterPro" id="IPR000626">
    <property type="entry name" value="Ubiquitin-like_dom"/>
</dbReference>
<evidence type="ECO:0000259" key="2">
    <source>
        <dbReference type="PROSITE" id="PS50053"/>
    </source>
</evidence>
<dbReference type="GO" id="GO:0008270">
    <property type="term" value="F:zinc ion binding"/>
    <property type="evidence" value="ECO:0007669"/>
    <property type="project" value="UniProtKB-KW"/>
</dbReference>
<feature type="domain" description="RING-type" evidence="3">
    <location>
        <begin position="279"/>
        <end position="314"/>
    </location>
</feature>
<feature type="domain" description="Ubiquitin-like" evidence="2">
    <location>
        <begin position="89"/>
        <end position="135"/>
    </location>
</feature>
<keyword evidence="5" id="KW-1185">Reference proteome</keyword>
<evidence type="ECO:0008006" key="6">
    <source>
        <dbReference type="Google" id="ProtNLM"/>
    </source>
</evidence>
<evidence type="ECO:0000256" key="1">
    <source>
        <dbReference type="PROSITE-ProRule" id="PRU00175"/>
    </source>
</evidence>
<reference evidence="4" key="1">
    <citation type="journal article" date="2020" name="Fungal Divers.">
        <title>Resolving the Mortierellaceae phylogeny through synthesis of multi-gene phylogenetics and phylogenomics.</title>
        <authorList>
            <person name="Vandepol N."/>
            <person name="Liber J."/>
            <person name="Desiro A."/>
            <person name="Na H."/>
            <person name="Kennedy M."/>
            <person name="Barry K."/>
            <person name="Grigoriev I.V."/>
            <person name="Miller A.N."/>
            <person name="O'Donnell K."/>
            <person name="Stajich J.E."/>
            <person name="Bonito G."/>
        </authorList>
    </citation>
    <scope>NUCLEOTIDE SEQUENCE</scope>
    <source>
        <strain evidence="4">BC1065</strain>
    </source>
</reference>
<dbReference type="PROSITE" id="PS50089">
    <property type="entry name" value="ZF_RING_2"/>
    <property type="match status" value="1"/>
</dbReference>
<dbReference type="Pfam" id="PF00240">
    <property type="entry name" value="ubiquitin"/>
    <property type="match status" value="1"/>
</dbReference>
<keyword evidence="1" id="KW-0479">Metal-binding</keyword>
<sequence length="326" mass="36954">MAHTVSVAIANNPSQVVEVPCSVHEPISHLLQSLCLRLGLKMENIRRHLLAINGMLLEDENVSLADYRIFGGCITYKFWNNVPMPYYLVQDREGIPCEQQRLIFAGKQLQNDCLLSDYGIREGSTLLLALYLRGGGFPPSSICVGFADMSDKGNIRTIEFSSTAPLGRVAEPGINVECRCECTPQYLVICRKGFNIVEMTKTKLVCPNCSESHKITPVTVGFAECQYRFMGLKMSGEQYTSEWFDVRPEDMYQRFDPGKQVVWRRLMIQSKPRNDKDDCIVCLGVKRGVETYGCGHTYHKECFSRIGECCYACKFDKQLEMEIDTN</sequence>
<dbReference type="Gene3D" id="3.10.20.90">
    <property type="entry name" value="Phosphatidylinositol 3-kinase Catalytic Subunit, Chain A, domain 1"/>
    <property type="match status" value="1"/>
</dbReference>
<protein>
    <recommendedName>
        <fullName evidence="6">Ubiquitin-like domain-containing protein</fullName>
    </recommendedName>
</protein>
<dbReference type="Proteomes" id="UP000807716">
    <property type="component" value="Unassembled WGS sequence"/>
</dbReference>
<organism evidence="4 5">
    <name type="scientific">Actinomortierella ambigua</name>
    <dbReference type="NCBI Taxonomy" id="1343610"/>
    <lineage>
        <taxon>Eukaryota</taxon>
        <taxon>Fungi</taxon>
        <taxon>Fungi incertae sedis</taxon>
        <taxon>Mucoromycota</taxon>
        <taxon>Mortierellomycotina</taxon>
        <taxon>Mortierellomycetes</taxon>
        <taxon>Mortierellales</taxon>
        <taxon>Mortierellaceae</taxon>
        <taxon>Actinomortierella</taxon>
    </lineage>
</organism>
<dbReference type="PRINTS" id="PR00348">
    <property type="entry name" value="UBIQUITIN"/>
</dbReference>
<comment type="caution">
    <text evidence="4">The sequence shown here is derived from an EMBL/GenBank/DDBJ whole genome shotgun (WGS) entry which is preliminary data.</text>
</comment>
<dbReference type="InterPro" id="IPR050158">
    <property type="entry name" value="Ubiquitin_ubiquitin-like"/>
</dbReference>
<evidence type="ECO:0000259" key="3">
    <source>
        <dbReference type="PROSITE" id="PS50089"/>
    </source>
</evidence>
<evidence type="ECO:0000313" key="5">
    <source>
        <dbReference type="Proteomes" id="UP000807716"/>
    </source>
</evidence>
<dbReference type="SUPFAM" id="SSF57850">
    <property type="entry name" value="RING/U-box"/>
    <property type="match status" value="1"/>
</dbReference>